<name>A0A395JPA0_9GAMM</name>
<dbReference type="AlphaFoldDB" id="A0A395JPA0"/>
<comment type="caution">
    <text evidence="14">The sequence shown here is derived from an EMBL/GenBank/DDBJ whole genome shotgun (WGS) entry which is preliminary data.</text>
</comment>
<feature type="domain" description="PpiC" evidence="13">
    <location>
        <begin position="266"/>
        <end position="365"/>
    </location>
</feature>
<evidence type="ECO:0000313" key="15">
    <source>
        <dbReference type="Proteomes" id="UP000253083"/>
    </source>
</evidence>
<sequence length="632" mass="69829">MLTEIRDRSSGWFAWIIAGIIIIPMAFFGVQQYADTQARPTVVEIDGTKITQEDFQNRLSRIQNQRLSQNPELANSGVLNSKEFKTSVLQSMINQELVAYVAEEYNYQVSEQQINKQIVENPLYQVDGKFDQSVFNAQMASYGRAGAQVYRADLKRNERLGQVVSGYQESALVLPSEVRSLLEIQAERRTFDLITVNQVDFLESVSVSEQDVQEYYQANIDRYQNPDRVSVSYIELDTQSVAEGIEVEEDVLLAAYEDYKAGFASNETRTTRHILLSTTGDEDEQEQLAKAESLVSELRAGADFAELAEANSQDPGSASNGGSLGDVERGEMVAEFDEALFALPVQEISDPVKSPFGYHIIQVEKVNATEPEPFAVMRFELLEEEQQQQAEERVVELAEQLRNLLFENADSLEVAAAAANLEVQSSAFFARDAGQGVAATDAVREAAFSEAVLDDGVNSELIETSSGVYVAVRKLDFSPAQAKPLDEVRAQIKSTLTTERAIAAAKDAGDELLSRAKSDWTALAKDEAVSIETHTISMLDTERKVAPDVMREVVKAQLGDESTKVFSFTGLNGDFNIVRLTQIAPGNLASVSDAVKDATRRLIEQRNGASLVETYIESLSDELALEINEDLL</sequence>
<organism evidence="14 15">
    <name type="scientific">Arenicella xantha</name>
    <dbReference type="NCBI Taxonomy" id="644221"/>
    <lineage>
        <taxon>Bacteria</taxon>
        <taxon>Pseudomonadati</taxon>
        <taxon>Pseudomonadota</taxon>
        <taxon>Gammaproteobacteria</taxon>
        <taxon>Arenicellales</taxon>
        <taxon>Arenicellaceae</taxon>
        <taxon>Arenicella</taxon>
    </lineage>
</organism>
<dbReference type="InterPro" id="IPR023058">
    <property type="entry name" value="PPIase_PpiC_CS"/>
</dbReference>
<dbReference type="InterPro" id="IPR027304">
    <property type="entry name" value="Trigger_fact/SurA_dom_sf"/>
</dbReference>
<dbReference type="SUPFAM" id="SSF109998">
    <property type="entry name" value="Triger factor/SurA peptide-binding domain-like"/>
    <property type="match status" value="1"/>
</dbReference>
<keyword evidence="6 12" id="KW-0472">Membrane</keyword>
<evidence type="ECO:0000256" key="7">
    <source>
        <dbReference type="ARBA" id="ARBA00023186"/>
    </source>
</evidence>
<evidence type="ECO:0000256" key="8">
    <source>
        <dbReference type="ARBA" id="ARBA00038408"/>
    </source>
</evidence>
<evidence type="ECO:0000313" key="14">
    <source>
        <dbReference type="EMBL" id="RBP51398.1"/>
    </source>
</evidence>
<dbReference type="PANTHER" id="PTHR47529:SF1">
    <property type="entry name" value="PERIPLASMIC CHAPERONE PPID"/>
    <property type="match status" value="1"/>
</dbReference>
<dbReference type="InParanoid" id="A0A395JPA0"/>
<protein>
    <recommendedName>
        <fullName evidence="9">Periplasmic chaperone PpiD</fullName>
    </recommendedName>
    <alternativeName>
        <fullName evidence="10">Periplasmic folding chaperone</fullName>
    </alternativeName>
</protein>
<dbReference type="SUPFAM" id="SSF54534">
    <property type="entry name" value="FKBP-like"/>
    <property type="match status" value="1"/>
</dbReference>
<dbReference type="Gene3D" id="3.10.50.40">
    <property type="match status" value="1"/>
</dbReference>
<comment type="similarity">
    <text evidence="8">Belongs to the PpiD chaperone family.</text>
</comment>
<dbReference type="PROSITE" id="PS01096">
    <property type="entry name" value="PPIC_PPIASE_1"/>
    <property type="match status" value="1"/>
</dbReference>
<keyword evidence="3" id="KW-0997">Cell inner membrane</keyword>
<evidence type="ECO:0000256" key="3">
    <source>
        <dbReference type="ARBA" id="ARBA00022519"/>
    </source>
</evidence>
<gene>
    <name evidence="14" type="ORF">DFR28_102819</name>
</gene>
<keyword evidence="11" id="KW-0697">Rotamase</keyword>
<dbReference type="GO" id="GO:0005886">
    <property type="term" value="C:plasma membrane"/>
    <property type="evidence" value="ECO:0007669"/>
    <property type="project" value="UniProtKB-SubCell"/>
</dbReference>
<evidence type="ECO:0000259" key="13">
    <source>
        <dbReference type="PROSITE" id="PS50198"/>
    </source>
</evidence>
<keyword evidence="11 14" id="KW-0413">Isomerase</keyword>
<keyword evidence="7" id="KW-0143">Chaperone</keyword>
<feature type="transmembrane region" description="Helical" evidence="12">
    <location>
        <begin position="12"/>
        <end position="30"/>
    </location>
</feature>
<evidence type="ECO:0000256" key="2">
    <source>
        <dbReference type="ARBA" id="ARBA00022475"/>
    </source>
</evidence>
<dbReference type="Gene3D" id="1.10.4030.10">
    <property type="entry name" value="Porin chaperone SurA, peptide-binding domain"/>
    <property type="match status" value="1"/>
</dbReference>
<proteinExistence type="inferred from homology"/>
<dbReference type="PANTHER" id="PTHR47529">
    <property type="entry name" value="PEPTIDYL-PROLYL CIS-TRANS ISOMERASE D"/>
    <property type="match status" value="1"/>
</dbReference>
<evidence type="ECO:0000256" key="1">
    <source>
        <dbReference type="ARBA" id="ARBA00004382"/>
    </source>
</evidence>
<evidence type="ECO:0000256" key="10">
    <source>
        <dbReference type="ARBA" id="ARBA00042775"/>
    </source>
</evidence>
<keyword evidence="2" id="KW-1003">Cell membrane</keyword>
<dbReference type="InterPro" id="IPR046357">
    <property type="entry name" value="PPIase_dom_sf"/>
</dbReference>
<evidence type="ECO:0000256" key="12">
    <source>
        <dbReference type="SAM" id="Phobius"/>
    </source>
</evidence>
<dbReference type="Pfam" id="PF13624">
    <property type="entry name" value="SurA_N_3"/>
    <property type="match status" value="1"/>
</dbReference>
<dbReference type="Pfam" id="PF13616">
    <property type="entry name" value="Rotamase_3"/>
    <property type="match status" value="1"/>
</dbReference>
<evidence type="ECO:0000256" key="5">
    <source>
        <dbReference type="ARBA" id="ARBA00022989"/>
    </source>
</evidence>
<dbReference type="Proteomes" id="UP000253083">
    <property type="component" value="Unassembled WGS sequence"/>
</dbReference>
<keyword evidence="5 12" id="KW-1133">Transmembrane helix</keyword>
<dbReference type="InterPro" id="IPR000297">
    <property type="entry name" value="PPIase_PpiC"/>
</dbReference>
<keyword evidence="15" id="KW-1185">Reference proteome</keyword>
<dbReference type="PROSITE" id="PS50198">
    <property type="entry name" value="PPIC_PPIASE_2"/>
    <property type="match status" value="1"/>
</dbReference>
<reference evidence="14 15" key="1">
    <citation type="submission" date="2018-06" db="EMBL/GenBank/DDBJ databases">
        <title>Genomic Encyclopedia of Type Strains, Phase IV (KMG-IV): sequencing the most valuable type-strain genomes for metagenomic binning, comparative biology and taxonomic classification.</title>
        <authorList>
            <person name="Goeker M."/>
        </authorList>
    </citation>
    <scope>NUCLEOTIDE SEQUENCE [LARGE SCALE GENOMIC DNA]</scope>
    <source>
        <strain evidence="14 15">DSM 24032</strain>
    </source>
</reference>
<comment type="subcellular location">
    <subcellularLocation>
        <location evidence="1">Cell inner membrane</location>
        <topology evidence="1">Single-pass type II membrane protein</topology>
        <orientation evidence="1">Periplasmic side</orientation>
    </subcellularLocation>
</comment>
<dbReference type="OrthoDB" id="9812372at2"/>
<dbReference type="InterPro" id="IPR052029">
    <property type="entry name" value="PpiD_chaperone"/>
</dbReference>
<accession>A0A395JPA0</accession>
<keyword evidence="4 12" id="KW-0812">Transmembrane</keyword>
<evidence type="ECO:0000256" key="4">
    <source>
        <dbReference type="ARBA" id="ARBA00022692"/>
    </source>
</evidence>
<dbReference type="FunCoup" id="A0A395JPA0">
    <property type="interactions" value="205"/>
</dbReference>
<dbReference type="EMBL" id="QNRT01000002">
    <property type="protein sequence ID" value="RBP51398.1"/>
    <property type="molecule type" value="Genomic_DNA"/>
</dbReference>
<dbReference type="RefSeq" id="WP_113954168.1">
    <property type="nucleotide sequence ID" value="NZ_QNRT01000002.1"/>
</dbReference>
<evidence type="ECO:0000256" key="11">
    <source>
        <dbReference type="PROSITE-ProRule" id="PRU00278"/>
    </source>
</evidence>
<dbReference type="GO" id="GO:0003755">
    <property type="term" value="F:peptidyl-prolyl cis-trans isomerase activity"/>
    <property type="evidence" value="ECO:0007669"/>
    <property type="project" value="UniProtKB-KW"/>
</dbReference>
<evidence type="ECO:0000256" key="6">
    <source>
        <dbReference type="ARBA" id="ARBA00023136"/>
    </source>
</evidence>
<evidence type="ECO:0000256" key="9">
    <source>
        <dbReference type="ARBA" id="ARBA00040743"/>
    </source>
</evidence>